<dbReference type="GO" id="GO:0016780">
    <property type="term" value="F:phosphotransferase activity, for other substituted phosphate groups"/>
    <property type="evidence" value="ECO:0007669"/>
    <property type="project" value="InterPro"/>
</dbReference>
<dbReference type="GO" id="GO:0016020">
    <property type="term" value="C:membrane"/>
    <property type="evidence" value="ECO:0007669"/>
    <property type="project" value="UniProtKB-SubCell"/>
</dbReference>
<feature type="transmembrane region" description="Helical" evidence="6">
    <location>
        <begin position="55"/>
        <end position="75"/>
    </location>
</feature>
<feature type="transmembrane region" description="Helical" evidence="6">
    <location>
        <begin position="381"/>
        <end position="403"/>
    </location>
</feature>
<feature type="transmembrane region" description="Helical" evidence="6">
    <location>
        <begin position="283"/>
        <end position="305"/>
    </location>
</feature>
<sequence length="424" mass="47519">MSSLIDSDYVSESSLANLRLYKYASIDKSPFSKYILRPYWDRAVELFPMWMAPNLITLCGLGFILVNLVCVMVFLPDLVGPGAPWLYYSTPDAKKLVYKPTKLSFLSIDTNNSFAAGLWLYQTFDNVDGRQARRTKSSSPLGELFDHGCDALNCSFGAVVQAAAMGLGHSWYSAFLLLVTTLPFYLSTWEEYHTGILYLGYINGPTEGLVIACIIMILSGIFGPGIWLTDLRGLFGEGVPEFIPKGYHLVDVTVFFMAVGMIFIHTPASLYHVYKACSQRSTSFLATLPQLFSIVLYSLCGYLWLASPHSYIFRDQHFILFALTTGVVFGRVATKIILAHVTKMPFPMYTVLLIPLLIGALLTNIPVWLKTDTILTPTAEYYYLWGYFGFAVIAYTHWANLVISRFCSYLGINCLTIPASKKRI</sequence>
<dbReference type="InterPro" id="IPR043130">
    <property type="entry name" value="CDP-OH_PTrfase_TM_dom"/>
</dbReference>
<evidence type="ECO:0000256" key="5">
    <source>
        <dbReference type="RuleBase" id="RU003750"/>
    </source>
</evidence>
<dbReference type="PIRSF" id="PIRSF015665">
    <property type="entry name" value="CHOPT"/>
    <property type="match status" value="1"/>
</dbReference>
<name>A0A9N9C0T2_9GLOM</name>
<dbReference type="PANTHER" id="PTHR10414">
    <property type="entry name" value="ETHANOLAMINEPHOSPHOTRANSFERASE"/>
    <property type="match status" value="1"/>
</dbReference>
<dbReference type="EMBL" id="CAJVPI010000994">
    <property type="protein sequence ID" value="CAG8587526.1"/>
    <property type="molecule type" value="Genomic_DNA"/>
</dbReference>
<dbReference type="Gene3D" id="1.20.120.1760">
    <property type="match status" value="1"/>
</dbReference>
<dbReference type="GO" id="GO:0008654">
    <property type="term" value="P:phospholipid biosynthetic process"/>
    <property type="evidence" value="ECO:0007669"/>
    <property type="project" value="InterPro"/>
</dbReference>
<feature type="transmembrane region" description="Helical" evidence="6">
    <location>
        <begin position="170"/>
        <end position="187"/>
    </location>
</feature>
<dbReference type="InterPro" id="IPR014472">
    <property type="entry name" value="CHOPT"/>
</dbReference>
<dbReference type="AlphaFoldDB" id="A0A9N9C0T2"/>
<keyword evidence="6" id="KW-0812">Transmembrane</keyword>
<dbReference type="Proteomes" id="UP000789739">
    <property type="component" value="Unassembled WGS sequence"/>
</dbReference>
<accession>A0A9N9C0T2</accession>
<dbReference type="Pfam" id="PF01066">
    <property type="entry name" value="CDP-OH_P_transf"/>
    <property type="match status" value="1"/>
</dbReference>
<evidence type="ECO:0000256" key="4">
    <source>
        <dbReference type="ARBA" id="ARBA00023136"/>
    </source>
</evidence>
<feature type="transmembrane region" description="Helical" evidence="6">
    <location>
        <begin position="208"/>
        <end position="227"/>
    </location>
</feature>
<keyword evidence="3 5" id="KW-0808">Transferase</keyword>
<feature type="transmembrane region" description="Helical" evidence="6">
    <location>
        <begin position="346"/>
        <end position="369"/>
    </location>
</feature>
<comment type="subcellular location">
    <subcellularLocation>
        <location evidence="1">Membrane</location>
    </subcellularLocation>
</comment>
<dbReference type="InterPro" id="IPR048254">
    <property type="entry name" value="CDP_ALCOHOL_P_TRANSF_CS"/>
</dbReference>
<dbReference type="OrthoDB" id="196717at2759"/>
<keyword evidence="6" id="KW-1133">Transmembrane helix</keyword>
<keyword evidence="4 6" id="KW-0472">Membrane</keyword>
<evidence type="ECO:0000256" key="3">
    <source>
        <dbReference type="ARBA" id="ARBA00022679"/>
    </source>
</evidence>
<feature type="transmembrane region" description="Helical" evidence="6">
    <location>
        <begin position="317"/>
        <end position="334"/>
    </location>
</feature>
<reference evidence="7" key="1">
    <citation type="submission" date="2021-06" db="EMBL/GenBank/DDBJ databases">
        <authorList>
            <person name="Kallberg Y."/>
            <person name="Tangrot J."/>
            <person name="Rosling A."/>
        </authorList>
    </citation>
    <scope>NUCLEOTIDE SEQUENCE</scope>
    <source>
        <strain evidence="7">BR232B</strain>
    </source>
</reference>
<organism evidence="7 8">
    <name type="scientific">Paraglomus brasilianum</name>
    <dbReference type="NCBI Taxonomy" id="144538"/>
    <lineage>
        <taxon>Eukaryota</taxon>
        <taxon>Fungi</taxon>
        <taxon>Fungi incertae sedis</taxon>
        <taxon>Mucoromycota</taxon>
        <taxon>Glomeromycotina</taxon>
        <taxon>Glomeromycetes</taxon>
        <taxon>Paraglomerales</taxon>
        <taxon>Paraglomeraceae</taxon>
        <taxon>Paraglomus</taxon>
    </lineage>
</organism>
<comment type="caution">
    <text evidence="7">The sequence shown here is derived from an EMBL/GenBank/DDBJ whole genome shotgun (WGS) entry which is preliminary data.</text>
</comment>
<dbReference type="PANTHER" id="PTHR10414:SF77">
    <property type="entry name" value="CDP-ALCOHOL PHOSPHATIDYLTRANSFERASE FAMILY PROTEIN"/>
    <property type="match status" value="1"/>
</dbReference>
<dbReference type="PROSITE" id="PS00379">
    <property type="entry name" value="CDP_ALCOHOL_P_TRANSF"/>
    <property type="match status" value="1"/>
</dbReference>
<feature type="transmembrane region" description="Helical" evidence="6">
    <location>
        <begin position="247"/>
        <end position="271"/>
    </location>
</feature>
<evidence type="ECO:0000313" key="8">
    <source>
        <dbReference type="Proteomes" id="UP000789739"/>
    </source>
</evidence>
<evidence type="ECO:0000313" key="7">
    <source>
        <dbReference type="EMBL" id="CAG8587526.1"/>
    </source>
</evidence>
<dbReference type="InterPro" id="IPR000462">
    <property type="entry name" value="CDP-OH_P_trans"/>
</dbReference>
<evidence type="ECO:0000256" key="2">
    <source>
        <dbReference type="ARBA" id="ARBA00010441"/>
    </source>
</evidence>
<protein>
    <submittedName>
        <fullName evidence="7">1431_t:CDS:1</fullName>
    </submittedName>
</protein>
<keyword evidence="8" id="KW-1185">Reference proteome</keyword>
<evidence type="ECO:0000256" key="1">
    <source>
        <dbReference type="ARBA" id="ARBA00004370"/>
    </source>
</evidence>
<evidence type="ECO:0000256" key="6">
    <source>
        <dbReference type="SAM" id="Phobius"/>
    </source>
</evidence>
<comment type="similarity">
    <text evidence="2 5">Belongs to the CDP-alcohol phosphatidyltransferase class-I family.</text>
</comment>
<proteinExistence type="inferred from homology"/>
<gene>
    <name evidence="7" type="ORF">PBRASI_LOCUS6946</name>
</gene>